<proteinExistence type="predicted"/>
<dbReference type="PANTHER" id="PTHR28008:SF1">
    <property type="entry name" value="DOMAIN PROTEIN, PUTATIVE (AFU_ORTHOLOGUE AFUA_3G10980)-RELATED"/>
    <property type="match status" value="1"/>
</dbReference>
<gene>
    <name evidence="4" type="ordered locus">PST_3000</name>
</gene>
<evidence type="ECO:0000256" key="2">
    <source>
        <dbReference type="SAM" id="Phobius"/>
    </source>
</evidence>
<name>A4VNU0_STUS1</name>
<dbReference type="AlphaFoldDB" id="A4VNU0"/>
<feature type="transmembrane region" description="Helical" evidence="2">
    <location>
        <begin position="85"/>
        <end position="104"/>
    </location>
</feature>
<dbReference type="Proteomes" id="UP000000233">
    <property type="component" value="Chromosome"/>
</dbReference>
<feature type="transmembrane region" description="Helical" evidence="2">
    <location>
        <begin position="63"/>
        <end position="80"/>
    </location>
</feature>
<keyword evidence="5" id="KW-1185">Reference proteome</keyword>
<feature type="domain" description="VanZ-like" evidence="3">
    <location>
        <begin position="63"/>
        <end position="133"/>
    </location>
</feature>
<feature type="transmembrane region" description="Helical" evidence="2">
    <location>
        <begin position="30"/>
        <end position="48"/>
    </location>
</feature>
<dbReference type="KEGG" id="psa:PST_3000"/>
<keyword evidence="2" id="KW-1133">Transmembrane helix</keyword>
<sequence length="147" mass="16633">MLPFAGQRSRQGHRPPSISLPSEKFRRMPYLRVLPFLIVLAVVLFAGLKPEPVPQLFSQQDKLHHMMGFAALVFTLRLAFPRLPIFWGVGLTLVAALGIEMAQGMLPHRTASRWDMVANVLGVISGWCCWMLAQGWWRQRMGTPVPE</sequence>
<protein>
    <recommendedName>
        <fullName evidence="3">VanZ-like domain-containing protein</fullName>
    </recommendedName>
</protein>
<evidence type="ECO:0000313" key="4">
    <source>
        <dbReference type="EMBL" id="ABP80641.1"/>
    </source>
</evidence>
<dbReference type="PANTHER" id="PTHR28008">
    <property type="entry name" value="DOMAIN PROTEIN, PUTATIVE (AFU_ORTHOLOGUE AFUA_3G10980)-RELATED"/>
    <property type="match status" value="1"/>
</dbReference>
<feature type="transmembrane region" description="Helical" evidence="2">
    <location>
        <begin position="116"/>
        <end position="133"/>
    </location>
</feature>
<evidence type="ECO:0000256" key="1">
    <source>
        <dbReference type="SAM" id="MobiDB-lite"/>
    </source>
</evidence>
<keyword evidence="2" id="KW-0812">Transmembrane</keyword>
<dbReference type="Pfam" id="PF04892">
    <property type="entry name" value="VanZ"/>
    <property type="match status" value="1"/>
</dbReference>
<dbReference type="EMBL" id="CP000304">
    <property type="protein sequence ID" value="ABP80641.1"/>
    <property type="molecule type" value="Genomic_DNA"/>
</dbReference>
<evidence type="ECO:0000313" key="5">
    <source>
        <dbReference type="Proteomes" id="UP000000233"/>
    </source>
</evidence>
<dbReference type="InterPro" id="IPR006976">
    <property type="entry name" value="VanZ-like"/>
</dbReference>
<organism evidence="4 5">
    <name type="scientific">Stutzerimonas stutzeri (strain A1501)</name>
    <name type="common">Pseudomonas stutzeri</name>
    <dbReference type="NCBI Taxonomy" id="379731"/>
    <lineage>
        <taxon>Bacteria</taxon>
        <taxon>Pseudomonadati</taxon>
        <taxon>Pseudomonadota</taxon>
        <taxon>Gammaproteobacteria</taxon>
        <taxon>Pseudomonadales</taxon>
        <taxon>Pseudomonadaceae</taxon>
        <taxon>Stutzerimonas</taxon>
    </lineage>
</organism>
<dbReference type="HOGENOM" id="CLU_096028_3_5_6"/>
<keyword evidence="2" id="KW-0472">Membrane</keyword>
<accession>A4VNU0</accession>
<feature type="region of interest" description="Disordered" evidence="1">
    <location>
        <begin position="1"/>
        <end position="20"/>
    </location>
</feature>
<evidence type="ECO:0000259" key="3">
    <source>
        <dbReference type="Pfam" id="PF04892"/>
    </source>
</evidence>
<reference evidence="4 5" key="1">
    <citation type="journal article" date="2008" name="Proc. Natl. Acad. Sci. U.S.A.">
        <title>Nitrogen fixation island and rhizosphere competence traits in the genome of root-associated Pseudomonas stutzeri A1501.</title>
        <authorList>
            <person name="Yan Y."/>
            <person name="Yang J."/>
            <person name="Dou Y."/>
            <person name="Chen M."/>
            <person name="Ping S."/>
            <person name="Peng J."/>
            <person name="Lu W."/>
            <person name="Zhang W."/>
            <person name="Yao Z."/>
            <person name="Li H."/>
            <person name="Liu W."/>
            <person name="He S."/>
            <person name="Geng L."/>
            <person name="Zhang X."/>
            <person name="Yang F."/>
            <person name="Yu H."/>
            <person name="Zhan Y."/>
            <person name="Li D."/>
            <person name="Lin Z."/>
            <person name="Wang Y."/>
            <person name="Elmerich C."/>
            <person name="Lin M."/>
            <person name="Jin Q."/>
        </authorList>
    </citation>
    <scope>NUCLEOTIDE SEQUENCE [LARGE SCALE GENOMIC DNA]</scope>
    <source>
        <strain evidence="4 5">A1501</strain>
    </source>
</reference>
<dbReference type="eggNOG" id="COG5652">
    <property type="taxonomic scope" value="Bacteria"/>
</dbReference>